<evidence type="ECO:0000313" key="5">
    <source>
        <dbReference type="EMBL" id="PSB04109.1"/>
    </source>
</evidence>
<dbReference type="PANTHER" id="PTHR10724:SF7">
    <property type="entry name" value="SMALL RIBOSOMAL SUBUNIT PROTEIN BS1C"/>
    <property type="match status" value="1"/>
</dbReference>
<protein>
    <recommendedName>
        <fullName evidence="4">S1 motif domain-containing protein</fullName>
    </recommendedName>
</protein>
<dbReference type="GO" id="GO:0006412">
    <property type="term" value="P:translation"/>
    <property type="evidence" value="ECO:0007669"/>
    <property type="project" value="TreeGrafter"/>
</dbReference>
<dbReference type="SMART" id="SM00316">
    <property type="entry name" value="S1"/>
    <property type="match status" value="1"/>
</dbReference>
<evidence type="ECO:0000313" key="6">
    <source>
        <dbReference type="Proteomes" id="UP000238762"/>
    </source>
</evidence>
<dbReference type="GO" id="GO:1990904">
    <property type="term" value="C:ribonucleoprotein complex"/>
    <property type="evidence" value="ECO:0007669"/>
    <property type="project" value="UniProtKB-KW"/>
</dbReference>
<evidence type="ECO:0000256" key="2">
    <source>
        <dbReference type="ARBA" id="ARBA00022980"/>
    </source>
</evidence>
<dbReference type="PROSITE" id="PS50126">
    <property type="entry name" value="S1"/>
    <property type="match status" value="1"/>
</dbReference>
<sequence>MEDLVEGEKLLLKIMEVKEEYNRLVLIHHSVWLRISQLQIGQIVSGTIQCAKDYGSFVDIGDFKAFLPTSCVNNPSNIFKVGDSIEAAITKLDIETGRVVLKGFENLA</sequence>
<comment type="caution">
    <text evidence="5">The sequence shown here is derived from an EMBL/GenBank/DDBJ whole genome shotgun (WGS) entry which is preliminary data.</text>
</comment>
<evidence type="ECO:0000256" key="1">
    <source>
        <dbReference type="ARBA" id="ARBA00006767"/>
    </source>
</evidence>
<evidence type="ECO:0000256" key="3">
    <source>
        <dbReference type="ARBA" id="ARBA00023274"/>
    </source>
</evidence>
<keyword evidence="6" id="KW-1185">Reference proteome</keyword>
<dbReference type="GO" id="GO:0005840">
    <property type="term" value="C:ribosome"/>
    <property type="evidence" value="ECO:0007669"/>
    <property type="project" value="UniProtKB-KW"/>
</dbReference>
<dbReference type="PANTHER" id="PTHR10724">
    <property type="entry name" value="30S RIBOSOMAL PROTEIN S1"/>
    <property type="match status" value="1"/>
</dbReference>
<dbReference type="InterPro" id="IPR003029">
    <property type="entry name" value="S1_domain"/>
</dbReference>
<dbReference type="Gene3D" id="2.40.50.140">
    <property type="entry name" value="Nucleic acid-binding proteins"/>
    <property type="match status" value="1"/>
</dbReference>
<dbReference type="GO" id="GO:0003735">
    <property type="term" value="F:structural constituent of ribosome"/>
    <property type="evidence" value="ECO:0007669"/>
    <property type="project" value="TreeGrafter"/>
</dbReference>
<proteinExistence type="inferred from homology"/>
<dbReference type="InterPro" id="IPR012340">
    <property type="entry name" value="NA-bd_OB-fold"/>
</dbReference>
<dbReference type="SUPFAM" id="SSF50249">
    <property type="entry name" value="Nucleic acid-binding proteins"/>
    <property type="match status" value="1"/>
</dbReference>
<dbReference type="OrthoDB" id="9804077at2"/>
<name>A0A2T1C778_9CYAN</name>
<reference evidence="5 6" key="1">
    <citation type="submission" date="2018-02" db="EMBL/GenBank/DDBJ databases">
        <authorList>
            <person name="Cohen D.B."/>
            <person name="Kent A.D."/>
        </authorList>
    </citation>
    <scope>NUCLEOTIDE SEQUENCE [LARGE SCALE GENOMIC DNA]</scope>
    <source>
        <strain evidence="5 6">CCAP 1448/3</strain>
    </source>
</reference>
<dbReference type="EMBL" id="PVWJ01000018">
    <property type="protein sequence ID" value="PSB04109.1"/>
    <property type="molecule type" value="Genomic_DNA"/>
</dbReference>
<organism evidence="5 6">
    <name type="scientific">Merismopedia glauca CCAP 1448/3</name>
    <dbReference type="NCBI Taxonomy" id="1296344"/>
    <lineage>
        <taxon>Bacteria</taxon>
        <taxon>Bacillati</taxon>
        <taxon>Cyanobacteriota</taxon>
        <taxon>Cyanophyceae</taxon>
        <taxon>Synechococcales</taxon>
        <taxon>Merismopediaceae</taxon>
        <taxon>Merismopedia</taxon>
    </lineage>
</organism>
<evidence type="ECO:0000259" key="4">
    <source>
        <dbReference type="PROSITE" id="PS50126"/>
    </source>
</evidence>
<comment type="similarity">
    <text evidence="1">Belongs to the bacterial ribosomal protein bS1 family.</text>
</comment>
<dbReference type="Pfam" id="PF00575">
    <property type="entry name" value="S1"/>
    <property type="match status" value="1"/>
</dbReference>
<dbReference type="AlphaFoldDB" id="A0A2T1C778"/>
<gene>
    <name evidence="5" type="ORF">C7B64_05425</name>
</gene>
<keyword evidence="3" id="KW-0687">Ribonucleoprotein</keyword>
<dbReference type="GO" id="GO:0003729">
    <property type="term" value="F:mRNA binding"/>
    <property type="evidence" value="ECO:0007669"/>
    <property type="project" value="TreeGrafter"/>
</dbReference>
<dbReference type="Proteomes" id="UP000238762">
    <property type="component" value="Unassembled WGS sequence"/>
</dbReference>
<accession>A0A2T1C778</accession>
<dbReference type="InterPro" id="IPR050437">
    <property type="entry name" value="Ribos_protein_bS1-like"/>
</dbReference>
<feature type="domain" description="S1 motif" evidence="4">
    <location>
        <begin position="41"/>
        <end position="104"/>
    </location>
</feature>
<reference evidence="5 6" key="2">
    <citation type="submission" date="2018-03" db="EMBL/GenBank/DDBJ databases">
        <title>The ancient ancestry and fast evolution of plastids.</title>
        <authorList>
            <person name="Moore K.R."/>
            <person name="Magnabosco C."/>
            <person name="Momper L."/>
            <person name="Gold D.A."/>
            <person name="Bosak T."/>
            <person name="Fournier G.P."/>
        </authorList>
    </citation>
    <scope>NUCLEOTIDE SEQUENCE [LARGE SCALE GENOMIC DNA]</scope>
    <source>
        <strain evidence="5 6">CCAP 1448/3</strain>
    </source>
</reference>
<keyword evidence="2" id="KW-0689">Ribosomal protein</keyword>